<keyword evidence="3" id="KW-0378">Hydrolase</keyword>
<protein>
    <recommendedName>
        <fullName evidence="5">DHHA2 domain-containing protein</fullName>
    </recommendedName>
</protein>
<dbReference type="InterPro" id="IPR038763">
    <property type="entry name" value="DHH_sf"/>
</dbReference>
<name>A0A0C9XZP9_9AGAR</name>
<gene>
    <name evidence="6" type="ORF">K443DRAFT_673716</name>
</gene>
<evidence type="ECO:0000313" key="6">
    <source>
        <dbReference type="EMBL" id="KIK07159.1"/>
    </source>
</evidence>
<evidence type="ECO:0000313" key="7">
    <source>
        <dbReference type="Proteomes" id="UP000054477"/>
    </source>
</evidence>
<dbReference type="GO" id="GO:0005737">
    <property type="term" value="C:cytoplasm"/>
    <property type="evidence" value="ECO:0007669"/>
    <property type="project" value="InterPro"/>
</dbReference>
<dbReference type="Pfam" id="PF01368">
    <property type="entry name" value="DHH"/>
    <property type="match status" value="1"/>
</dbReference>
<evidence type="ECO:0000256" key="4">
    <source>
        <dbReference type="ARBA" id="ARBA00023211"/>
    </source>
</evidence>
<dbReference type="Gene3D" id="3.10.310.20">
    <property type="entry name" value="DHHA2 domain"/>
    <property type="match status" value="1"/>
</dbReference>
<evidence type="ECO:0000256" key="1">
    <source>
        <dbReference type="ARBA" id="ARBA00001936"/>
    </source>
</evidence>
<sequence>MSAVSRPLRRLSVALGLTKAYFPEDCPPNDLRTHSAITAGLSDFLVASKASYLKDPSAGDWTVVMGNEAGDLDSIASAIAFAWIQSEVHKVPTIPLVQITREDFALRAENLYALSLAGISDPPSQLLSLSDIASFPTPFPSKKFALVDHNHIADRFMKDNPSAEITAVVDHHADEGLYPKAKPRIVAPAGSCSSHIAALSPQTIPAELATLLFCAILIDTDGLKPGGKAVDLDRDSAIFLATKSTYAEKIPSISSMGGKPPPDFLYDQEAVKALTSNLVSKKADVSQLSAHDLIRRDYKEYTFTLTWAKETPSPSIKAGLSTVSVQLKVWGSDGKLEEAAVAWMQSRGLNVLGILTSYNKKPKRLGKAKGKHERETAWIVLDQGVDTAELATRLWTGLEANKEISVKKHKKFDLEKGGRLPKGARAKVYKQGNAKANRKTIAPVLKDILEPAVAPTTTATAPAAVAA</sequence>
<dbReference type="EMBL" id="KN838549">
    <property type="protein sequence ID" value="KIK07159.1"/>
    <property type="molecule type" value="Genomic_DNA"/>
</dbReference>
<comment type="cofactor">
    <cofactor evidence="1">
        <name>Mn(2+)</name>
        <dbReference type="ChEBI" id="CHEBI:29035"/>
    </cofactor>
</comment>
<evidence type="ECO:0000259" key="5">
    <source>
        <dbReference type="SMART" id="SM01131"/>
    </source>
</evidence>
<dbReference type="GO" id="GO:0046872">
    <property type="term" value="F:metal ion binding"/>
    <property type="evidence" value="ECO:0007669"/>
    <property type="project" value="UniProtKB-KW"/>
</dbReference>
<dbReference type="InterPro" id="IPR004097">
    <property type="entry name" value="DHHA2"/>
</dbReference>
<dbReference type="Proteomes" id="UP000054477">
    <property type="component" value="Unassembled WGS sequence"/>
</dbReference>
<reference evidence="6 7" key="1">
    <citation type="submission" date="2014-04" db="EMBL/GenBank/DDBJ databases">
        <authorList>
            <consortium name="DOE Joint Genome Institute"/>
            <person name="Kuo A."/>
            <person name="Kohler A."/>
            <person name="Nagy L.G."/>
            <person name="Floudas D."/>
            <person name="Copeland A."/>
            <person name="Barry K.W."/>
            <person name="Cichocki N."/>
            <person name="Veneault-Fourrey C."/>
            <person name="LaButti K."/>
            <person name="Lindquist E.A."/>
            <person name="Lipzen A."/>
            <person name="Lundell T."/>
            <person name="Morin E."/>
            <person name="Murat C."/>
            <person name="Sun H."/>
            <person name="Tunlid A."/>
            <person name="Henrissat B."/>
            <person name="Grigoriev I.V."/>
            <person name="Hibbett D.S."/>
            <person name="Martin F."/>
            <person name="Nordberg H.P."/>
            <person name="Cantor M.N."/>
            <person name="Hua S.X."/>
        </authorList>
    </citation>
    <scope>NUCLEOTIDE SEQUENCE [LARGE SCALE GENOMIC DNA]</scope>
    <source>
        <strain evidence="6 7">LaAM-08-1</strain>
    </source>
</reference>
<keyword evidence="2" id="KW-0479">Metal-binding</keyword>
<evidence type="ECO:0000256" key="2">
    <source>
        <dbReference type="ARBA" id="ARBA00022723"/>
    </source>
</evidence>
<keyword evidence="7" id="KW-1185">Reference proteome</keyword>
<dbReference type="Gene3D" id="3.90.1640.10">
    <property type="entry name" value="inorganic pyrophosphatase (n-terminal core)"/>
    <property type="match status" value="1"/>
</dbReference>
<dbReference type="GO" id="GO:0004309">
    <property type="term" value="F:exopolyphosphatase activity"/>
    <property type="evidence" value="ECO:0007669"/>
    <property type="project" value="TreeGrafter"/>
</dbReference>
<dbReference type="InterPro" id="IPR038222">
    <property type="entry name" value="DHHA2_dom_sf"/>
</dbReference>
<proteinExistence type="predicted"/>
<dbReference type="PANTHER" id="PTHR12112:SF39">
    <property type="entry name" value="EG:152A3.5 PROTEIN (FBGN0003116_PN PROTEIN)"/>
    <property type="match status" value="1"/>
</dbReference>
<evidence type="ECO:0000256" key="3">
    <source>
        <dbReference type="ARBA" id="ARBA00022801"/>
    </source>
</evidence>
<dbReference type="PANTHER" id="PTHR12112">
    <property type="entry name" value="BNIP - RELATED"/>
    <property type="match status" value="1"/>
</dbReference>
<dbReference type="AlphaFoldDB" id="A0A0C9XZP9"/>
<dbReference type="HOGENOM" id="CLU_019358_1_1_1"/>
<organism evidence="6 7">
    <name type="scientific">Laccaria amethystina LaAM-08-1</name>
    <dbReference type="NCBI Taxonomy" id="1095629"/>
    <lineage>
        <taxon>Eukaryota</taxon>
        <taxon>Fungi</taxon>
        <taxon>Dikarya</taxon>
        <taxon>Basidiomycota</taxon>
        <taxon>Agaricomycotina</taxon>
        <taxon>Agaricomycetes</taxon>
        <taxon>Agaricomycetidae</taxon>
        <taxon>Agaricales</taxon>
        <taxon>Agaricineae</taxon>
        <taxon>Hydnangiaceae</taxon>
        <taxon>Laccaria</taxon>
    </lineage>
</organism>
<reference evidence="7" key="2">
    <citation type="submission" date="2015-01" db="EMBL/GenBank/DDBJ databases">
        <title>Evolutionary Origins and Diversification of the Mycorrhizal Mutualists.</title>
        <authorList>
            <consortium name="DOE Joint Genome Institute"/>
            <consortium name="Mycorrhizal Genomics Consortium"/>
            <person name="Kohler A."/>
            <person name="Kuo A."/>
            <person name="Nagy L.G."/>
            <person name="Floudas D."/>
            <person name="Copeland A."/>
            <person name="Barry K.W."/>
            <person name="Cichocki N."/>
            <person name="Veneault-Fourrey C."/>
            <person name="LaButti K."/>
            <person name="Lindquist E.A."/>
            <person name="Lipzen A."/>
            <person name="Lundell T."/>
            <person name="Morin E."/>
            <person name="Murat C."/>
            <person name="Riley R."/>
            <person name="Ohm R."/>
            <person name="Sun H."/>
            <person name="Tunlid A."/>
            <person name="Henrissat B."/>
            <person name="Grigoriev I.V."/>
            <person name="Hibbett D.S."/>
            <person name="Martin F."/>
        </authorList>
    </citation>
    <scope>NUCLEOTIDE SEQUENCE [LARGE SCALE GENOMIC DNA]</scope>
    <source>
        <strain evidence="7">LaAM-08-1</strain>
    </source>
</reference>
<dbReference type="OrthoDB" id="374045at2759"/>
<dbReference type="STRING" id="1095629.A0A0C9XZP9"/>
<dbReference type="SMART" id="SM01131">
    <property type="entry name" value="DHHA2"/>
    <property type="match status" value="1"/>
</dbReference>
<dbReference type="SUPFAM" id="SSF64182">
    <property type="entry name" value="DHH phosphoesterases"/>
    <property type="match status" value="1"/>
</dbReference>
<dbReference type="InterPro" id="IPR001667">
    <property type="entry name" value="DDH_dom"/>
</dbReference>
<accession>A0A0C9XZP9</accession>
<dbReference type="Pfam" id="PF02833">
    <property type="entry name" value="DHHA2"/>
    <property type="match status" value="1"/>
</dbReference>
<keyword evidence="4" id="KW-0464">Manganese</keyword>
<feature type="domain" description="DHHA2" evidence="5">
    <location>
        <begin position="275"/>
        <end position="449"/>
    </location>
</feature>